<keyword evidence="10" id="KW-1185">Reference proteome</keyword>
<feature type="transmembrane region" description="Helical" evidence="7">
    <location>
        <begin position="42"/>
        <end position="60"/>
    </location>
</feature>
<evidence type="ECO:0000256" key="6">
    <source>
        <dbReference type="ARBA" id="ARBA00023136"/>
    </source>
</evidence>
<proteinExistence type="predicted"/>
<dbReference type="Proteomes" id="UP001629113">
    <property type="component" value="Unassembled WGS sequence"/>
</dbReference>
<evidence type="ECO:0000313" key="9">
    <source>
        <dbReference type="EMBL" id="KAL3417926.1"/>
    </source>
</evidence>
<feature type="domain" description="Glycosyltransferase 2-like" evidence="8">
    <location>
        <begin position="218"/>
        <end position="357"/>
    </location>
</feature>
<evidence type="ECO:0000259" key="8">
    <source>
        <dbReference type="Pfam" id="PF13632"/>
    </source>
</evidence>
<comment type="caution">
    <text evidence="9">The sequence shown here is derived from an EMBL/GenBank/DDBJ whole genome shotgun (WGS) entry which is preliminary data.</text>
</comment>
<name>A0ABR4P3S0_9HELO</name>
<keyword evidence="4 7" id="KW-0812">Transmembrane</keyword>
<sequence>MVLVMAQSKPAKINHGPYEIRRSPPEPVAVETHPYIFATSNLVTWTLWFIYFLTQFSIVYKLHSTSSSTWKIWGILLGEICLTFQEIVLGMNLLLPLLCQKKNRIRQRYYLFGDTAPTVDIFITCCGEPIDVILDTVSAALSQNYPHEQLRLFLLDDGHDNKLKVEIDKLNKIVDTKSSPAIHYLARQVEQGSKSYFKAGNLQFGIKETKRLGGSDLIASLDADMIPSRDWLRRLVPHLILDGELALACPPQCYYNIPDYDPLGQQAEFDVFFSVYEPLNDLVDAATCTGTGYVIRRSALEDIGGWPIVEAGEDFMCSTILSNNGWKVGFVRENLQFGLAPDSLRSYKKQRMRWTVALKFINSSVSIYLAQD</sequence>
<feature type="transmembrane region" description="Helical" evidence="7">
    <location>
        <begin position="72"/>
        <end position="98"/>
    </location>
</feature>
<evidence type="ECO:0000256" key="1">
    <source>
        <dbReference type="ARBA" id="ARBA00004141"/>
    </source>
</evidence>
<evidence type="ECO:0000256" key="5">
    <source>
        <dbReference type="ARBA" id="ARBA00022989"/>
    </source>
</evidence>
<keyword evidence="3" id="KW-0808">Transferase</keyword>
<evidence type="ECO:0000256" key="7">
    <source>
        <dbReference type="SAM" id="Phobius"/>
    </source>
</evidence>
<dbReference type="CDD" id="cd06421">
    <property type="entry name" value="CESA_CelA_like"/>
    <property type="match status" value="1"/>
</dbReference>
<organism evidence="9 10">
    <name type="scientific">Phlyctema vagabunda</name>
    <dbReference type="NCBI Taxonomy" id="108571"/>
    <lineage>
        <taxon>Eukaryota</taxon>
        <taxon>Fungi</taxon>
        <taxon>Dikarya</taxon>
        <taxon>Ascomycota</taxon>
        <taxon>Pezizomycotina</taxon>
        <taxon>Leotiomycetes</taxon>
        <taxon>Helotiales</taxon>
        <taxon>Dermateaceae</taxon>
        <taxon>Phlyctema</taxon>
    </lineage>
</organism>
<dbReference type="EMBL" id="JBFCZG010000010">
    <property type="protein sequence ID" value="KAL3417926.1"/>
    <property type="molecule type" value="Genomic_DNA"/>
</dbReference>
<dbReference type="Gene3D" id="3.90.550.10">
    <property type="entry name" value="Spore Coat Polysaccharide Biosynthesis Protein SpsA, Chain A"/>
    <property type="match status" value="1"/>
</dbReference>
<evidence type="ECO:0000256" key="4">
    <source>
        <dbReference type="ARBA" id="ARBA00022692"/>
    </source>
</evidence>
<evidence type="ECO:0000256" key="2">
    <source>
        <dbReference type="ARBA" id="ARBA00022676"/>
    </source>
</evidence>
<accession>A0ABR4P3S0</accession>
<evidence type="ECO:0000313" key="10">
    <source>
        <dbReference type="Proteomes" id="UP001629113"/>
    </source>
</evidence>
<dbReference type="InterPro" id="IPR029044">
    <property type="entry name" value="Nucleotide-diphossugar_trans"/>
</dbReference>
<dbReference type="InterPro" id="IPR001173">
    <property type="entry name" value="Glyco_trans_2-like"/>
</dbReference>
<dbReference type="Pfam" id="PF13632">
    <property type="entry name" value="Glyco_trans_2_3"/>
    <property type="match status" value="1"/>
</dbReference>
<keyword evidence="6 7" id="KW-0472">Membrane</keyword>
<dbReference type="PANTHER" id="PTHR43867:SF2">
    <property type="entry name" value="CELLULOSE SYNTHASE CATALYTIC SUBUNIT A [UDP-FORMING]"/>
    <property type="match status" value="1"/>
</dbReference>
<dbReference type="SUPFAM" id="SSF53448">
    <property type="entry name" value="Nucleotide-diphospho-sugar transferases"/>
    <property type="match status" value="1"/>
</dbReference>
<comment type="subcellular location">
    <subcellularLocation>
        <location evidence="1">Membrane</location>
        <topology evidence="1">Multi-pass membrane protein</topology>
    </subcellularLocation>
</comment>
<keyword evidence="5 7" id="KW-1133">Transmembrane helix</keyword>
<dbReference type="PANTHER" id="PTHR43867">
    <property type="entry name" value="CELLULOSE SYNTHASE CATALYTIC SUBUNIT A [UDP-FORMING]"/>
    <property type="match status" value="1"/>
</dbReference>
<evidence type="ECO:0000256" key="3">
    <source>
        <dbReference type="ARBA" id="ARBA00022679"/>
    </source>
</evidence>
<keyword evidence="2" id="KW-0328">Glycosyltransferase</keyword>
<reference evidence="9 10" key="1">
    <citation type="submission" date="2024-06" db="EMBL/GenBank/DDBJ databases">
        <title>Complete genome of Phlyctema vagabunda strain 19-DSS-EL-015.</title>
        <authorList>
            <person name="Fiorenzani C."/>
        </authorList>
    </citation>
    <scope>NUCLEOTIDE SEQUENCE [LARGE SCALE GENOMIC DNA]</scope>
    <source>
        <strain evidence="9 10">19-DSS-EL-015</strain>
    </source>
</reference>
<gene>
    <name evidence="9" type="ORF">PVAG01_10936</name>
</gene>
<protein>
    <submittedName>
        <fullName evidence="9">Cellulose synthase 1</fullName>
    </submittedName>
</protein>
<dbReference type="InterPro" id="IPR050321">
    <property type="entry name" value="Glycosyltr_2/OpgH_subfam"/>
</dbReference>